<dbReference type="InterPro" id="IPR006571">
    <property type="entry name" value="TLDc_dom"/>
</dbReference>
<keyword evidence="3" id="KW-1185">Reference proteome</keyword>
<evidence type="ECO:0000259" key="1">
    <source>
        <dbReference type="Pfam" id="PF07534"/>
    </source>
</evidence>
<evidence type="ECO:0000313" key="3">
    <source>
        <dbReference type="Proteomes" id="UP000692954"/>
    </source>
</evidence>
<feature type="domain" description="TLDc" evidence="1">
    <location>
        <begin position="6"/>
        <end position="135"/>
    </location>
</feature>
<dbReference type="AlphaFoldDB" id="A0A8S1RR93"/>
<comment type="caution">
    <text evidence="2">The sequence shown here is derived from an EMBL/GenBank/DDBJ whole genome shotgun (WGS) entry which is preliminary data.</text>
</comment>
<accession>A0A8S1RR93</accession>
<evidence type="ECO:0000313" key="2">
    <source>
        <dbReference type="EMBL" id="CAD8131361.1"/>
    </source>
</evidence>
<sequence>MDQIYWNKVNGKGNSLMVFKSKSDYIFGAYSPCKWESNKGYVEDNTLSSFIFSQTHDQVYALMQDQKQNAIYCDNSNYGSRFGGAPDIYICSDFTDGGSRLGYSYQFSQYKNQNVDPYLYGQVKPEIKECEIYELSFV</sequence>
<proteinExistence type="predicted"/>
<dbReference type="Proteomes" id="UP000692954">
    <property type="component" value="Unassembled WGS sequence"/>
</dbReference>
<organism evidence="2 3">
    <name type="scientific">Paramecium sonneborni</name>
    <dbReference type="NCBI Taxonomy" id="65129"/>
    <lineage>
        <taxon>Eukaryota</taxon>
        <taxon>Sar</taxon>
        <taxon>Alveolata</taxon>
        <taxon>Ciliophora</taxon>
        <taxon>Intramacronucleata</taxon>
        <taxon>Oligohymenophorea</taxon>
        <taxon>Peniculida</taxon>
        <taxon>Parameciidae</taxon>
        <taxon>Paramecium</taxon>
    </lineage>
</organism>
<protein>
    <recommendedName>
        <fullName evidence="1">TLDc domain-containing protein</fullName>
    </recommendedName>
</protein>
<name>A0A8S1RR93_9CILI</name>
<dbReference type="Pfam" id="PF07534">
    <property type="entry name" value="TLD"/>
    <property type="match status" value="1"/>
</dbReference>
<dbReference type="OrthoDB" id="10001977at2759"/>
<dbReference type="PANTHER" id="PTHR23354">
    <property type="entry name" value="NUCLEOLAR PROTEIN 7/ESTROGEN RECEPTOR COACTIVATOR-RELATED"/>
    <property type="match status" value="1"/>
</dbReference>
<gene>
    <name evidence="2" type="ORF">PSON_ATCC_30995.1.T5120002</name>
</gene>
<reference evidence="2" key="1">
    <citation type="submission" date="2021-01" db="EMBL/GenBank/DDBJ databases">
        <authorList>
            <consortium name="Genoscope - CEA"/>
            <person name="William W."/>
        </authorList>
    </citation>
    <scope>NUCLEOTIDE SEQUENCE</scope>
</reference>
<dbReference type="EMBL" id="CAJJDN010000512">
    <property type="protein sequence ID" value="CAD8131361.1"/>
    <property type="molecule type" value="Genomic_DNA"/>
</dbReference>
<dbReference type="PANTHER" id="PTHR23354:SF122">
    <property type="entry name" value="GTPASE-ACTIVATING PROTEIN SKYWALKER"/>
    <property type="match status" value="1"/>
</dbReference>